<keyword evidence="3" id="KW-0813">Transport</keyword>
<evidence type="ECO:0000256" key="7">
    <source>
        <dbReference type="ARBA" id="ARBA00022989"/>
    </source>
</evidence>
<feature type="transmembrane region" description="Helical" evidence="9">
    <location>
        <begin position="254"/>
        <end position="277"/>
    </location>
</feature>
<feature type="transmembrane region" description="Helical" evidence="9">
    <location>
        <begin position="104"/>
        <end position="131"/>
    </location>
</feature>
<evidence type="ECO:0000256" key="3">
    <source>
        <dbReference type="ARBA" id="ARBA00022448"/>
    </source>
</evidence>
<dbReference type="InterPro" id="IPR035906">
    <property type="entry name" value="MetI-like_sf"/>
</dbReference>
<proteinExistence type="inferred from homology"/>
<evidence type="ECO:0000256" key="1">
    <source>
        <dbReference type="ARBA" id="ARBA00004651"/>
    </source>
</evidence>
<evidence type="ECO:0000313" key="11">
    <source>
        <dbReference type="EMBL" id="MPM39781.1"/>
    </source>
</evidence>
<accession>A0A644ZIV7</accession>
<dbReference type="Pfam" id="PF00528">
    <property type="entry name" value="BPD_transp_1"/>
    <property type="match status" value="1"/>
</dbReference>
<dbReference type="Gene3D" id="1.10.3720.10">
    <property type="entry name" value="MetI-like"/>
    <property type="match status" value="1"/>
</dbReference>
<evidence type="ECO:0000256" key="9">
    <source>
        <dbReference type="SAM" id="Phobius"/>
    </source>
</evidence>
<feature type="transmembrane region" description="Helical" evidence="9">
    <location>
        <begin position="12"/>
        <end position="32"/>
    </location>
</feature>
<feature type="transmembrane region" description="Helical" evidence="9">
    <location>
        <begin position="143"/>
        <end position="162"/>
    </location>
</feature>
<comment type="subcellular location">
    <subcellularLocation>
        <location evidence="1">Cell membrane</location>
        <topology evidence="1">Multi-pass membrane protein</topology>
    </subcellularLocation>
</comment>
<comment type="similarity">
    <text evidence="2">Belongs to the binding-protein-dependent transport system permease family. CysTW subfamily.</text>
</comment>
<feature type="transmembrane region" description="Helical" evidence="9">
    <location>
        <begin position="191"/>
        <end position="212"/>
    </location>
</feature>
<dbReference type="AlphaFoldDB" id="A0A644ZIV7"/>
<gene>
    <name evidence="11" type="ORF">SDC9_86416</name>
</gene>
<dbReference type="GO" id="GO:0006817">
    <property type="term" value="P:phosphate ion transport"/>
    <property type="evidence" value="ECO:0007669"/>
    <property type="project" value="UniProtKB-KW"/>
</dbReference>
<comment type="caution">
    <text evidence="11">The sequence shown here is derived from an EMBL/GenBank/DDBJ whole genome shotgun (WGS) entry which is preliminary data.</text>
</comment>
<feature type="domain" description="ABC transmembrane type-1" evidence="10">
    <location>
        <begin position="67"/>
        <end position="277"/>
    </location>
</feature>
<dbReference type="EMBL" id="VSSQ01008766">
    <property type="protein sequence ID" value="MPM39781.1"/>
    <property type="molecule type" value="Genomic_DNA"/>
</dbReference>
<dbReference type="InterPro" id="IPR051124">
    <property type="entry name" value="Phosphate_Transport_Permease"/>
</dbReference>
<keyword evidence="4" id="KW-1003">Cell membrane</keyword>
<dbReference type="PANTHER" id="PTHR30425">
    <property type="entry name" value="PHOSPHATE TRANSPORT SYSTEM PERMEASE PROTEIN PST"/>
    <property type="match status" value="1"/>
</dbReference>
<sequence>MKEYKEKIFKSLITIGAILSSILVLLVFFYILKESIPFFREVQIKEYLFGDTWSPLGTEKYSFLPMILATLYVSFLAIFIATPLGVGCALFLSFHVNKKYTKILLSFIDMIAGIPSVIFGFVGLIILVKFLENNLNMATGESVLAGGMLLAVMLFPYIVTGCTETFEKGKMKYYTASLSLGVSKWYTMRKVMLPFAANSIFVNMLLAFSRAMGETMAVMMVTGNSPIFPRLLGRAETIPSLITLEMGTSTYKSIHYSSLYAAGLILIIIILIIQFIAHKINKIGRGDSSGK</sequence>
<keyword evidence="7 9" id="KW-1133">Transmembrane helix</keyword>
<feature type="transmembrane region" description="Helical" evidence="9">
    <location>
        <begin position="63"/>
        <end position="92"/>
    </location>
</feature>
<dbReference type="PANTHER" id="PTHR30425:SF1">
    <property type="entry name" value="PHOSPHATE TRANSPORT SYSTEM PERMEASE PROTEIN PSTC"/>
    <property type="match status" value="1"/>
</dbReference>
<reference evidence="11" key="1">
    <citation type="submission" date="2019-08" db="EMBL/GenBank/DDBJ databases">
        <authorList>
            <person name="Kucharzyk K."/>
            <person name="Murdoch R.W."/>
            <person name="Higgins S."/>
            <person name="Loffler F."/>
        </authorList>
    </citation>
    <scope>NUCLEOTIDE SEQUENCE</scope>
</reference>
<dbReference type="GO" id="GO:0005315">
    <property type="term" value="F:phosphate transmembrane transporter activity"/>
    <property type="evidence" value="ECO:0007669"/>
    <property type="project" value="InterPro"/>
</dbReference>
<dbReference type="CDD" id="cd06261">
    <property type="entry name" value="TM_PBP2"/>
    <property type="match status" value="1"/>
</dbReference>
<evidence type="ECO:0000256" key="2">
    <source>
        <dbReference type="ARBA" id="ARBA00007069"/>
    </source>
</evidence>
<organism evidence="11">
    <name type="scientific">bioreactor metagenome</name>
    <dbReference type="NCBI Taxonomy" id="1076179"/>
    <lineage>
        <taxon>unclassified sequences</taxon>
        <taxon>metagenomes</taxon>
        <taxon>ecological metagenomes</taxon>
    </lineage>
</organism>
<dbReference type="GO" id="GO:0005886">
    <property type="term" value="C:plasma membrane"/>
    <property type="evidence" value="ECO:0007669"/>
    <property type="project" value="UniProtKB-SubCell"/>
</dbReference>
<name>A0A644ZIV7_9ZZZZ</name>
<keyword evidence="8 9" id="KW-0472">Membrane</keyword>
<dbReference type="InterPro" id="IPR000515">
    <property type="entry name" value="MetI-like"/>
</dbReference>
<dbReference type="NCBIfam" id="TIGR02138">
    <property type="entry name" value="phosphate_pstC"/>
    <property type="match status" value="1"/>
</dbReference>
<evidence type="ECO:0000259" key="10">
    <source>
        <dbReference type="PROSITE" id="PS50928"/>
    </source>
</evidence>
<evidence type="ECO:0000256" key="8">
    <source>
        <dbReference type="ARBA" id="ARBA00023136"/>
    </source>
</evidence>
<evidence type="ECO:0000256" key="5">
    <source>
        <dbReference type="ARBA" id="ARBA00022592"/>
    </source>
</evidence>
<evidence type="ECO:0000256" key="4">
    <source>
        <dbReference type="ARBA" id="ARBA00022475"/>
    </source>
</evidence>
<dbReference type="InterPro" id="IPR011864">
    <property type="entry name" value="Phosphate_PstC"/>
</dbReference>
<dbReference type="PROSITE" id="PS50928">
    <property type="entry name" value="ABC_TM1"/>
    <property type="match status" value="1"/>
</dbReference>
<keyword evidence="6 9" id="KW-0812">Transmembrane</keyword>
<evidence type="ECO:0000256" key="6">
    <source>
        <dbReference type="ARBA" id="ARBA00022692"/>
    </source>
</evidence>
<dbReference type="SUPFAM" id="SSF161098">
    <property type="entry name" value="MetI-like"/>
    <property type="match status" value="1"/>
</dbReference>
<protein>
    <recommendedName>
        <fullName evidence="10">ABC transmembrane type-1 domain-containing protein</fullName>
    </recommendedName>
</protein>
<keyword evidence="5" id="KW-0592">Phosphate transport</keyword>